<feature type="region of interest" description="Disordered" evidence="4">
    <location>
        <begin position="38"/>
        <end position="59"/>
    </location>
</feature>
<dbReference type="PROSITE" id="PS50896">
    <property type="entry name" value="LISH"/>
    <property type="match status" value="1"/>
</dbReference>
<dbReference type="InterPro" id="IPR001680">
    <property type="entry name" value="WD40_rpt"/>
</dbReference>
<sequence length="655" mass="72338">MILTGSSSTELENEEGATVIMSSKATLDKNRDKVSLKLRNGHSIGSSNKSNGLPKNGGNIDANQSIQGGYVKTDHGFVVKKSDLVRVISQSLKEMGYESSARELERESGYCEESKFIGDLEKFIMLGAWEDAIGAVTMAISDVREEVGSEGALMQCKRLILQQKYYELLRDEEQRDGLVCLQQELQPISTQTELRQLSSLLVHGSSHDLKSRFRQIVLGSTKVVCHEEDDRGFLVNVVRASLPRSLVLPKGRLLSLLDHSIQEQSRHCLYNGSADTSTGGHAAVPLVHDLYDLPKQRNRLPCRTVQNLQTSENTCQVWCVAFNHSGTFVASASTDRSISIFAVDSKYQKSPNVNQINGEHQSTNNMDGSGPLSDHSRIEIHKEAVVFLSWSPDDTMLLSADSLGRLLLLTDACSKSPKSSWVGNHRDRITSVSWMPDSKRFFTGSFDNTIHLYDITGELLAFWCGAPVQDLCFSAAHDCLIAACSGDHGIRVLKLKTLGTKETTKYKLRDKTKSFLPHGFVTRHKITSMTMSRDGNTLVTTCLDDKIIEWNIRTGLPKQIYGGVTFGRCISRSSIGGFRGGILACGTVDGNICFWERTSCSQRSNKLVDSETGGCLPFRVLKGHMQTVNSVTWSPNDPSMVVSASDDGTIRVWYC</sequence>
<dbReference type="PANTHER" id="PTHR22838">
    <property type="entry name" value="WD REPEAT PROTEIN 26-RELATED"/>
    <property type="match status" value="1"/>
</dbReference>
<dbReference type="Pfam" id="PF00400">
    <property type="entry name" value="WD40"/>
    <property type="match status" value="4"/>
</dbReference>
<feature type="repeat" description="WD" evidence="3">
    <location>
        <begin position="621"/>
        <end position="655"/>
    </location>
</feature>
<dbReference type="EMBL" id="HBHK01011942">
    <property type="protein sequence ID" value="CAD9682003.1"/>
    <property type="molecule type" value="Transcribed_RNA"/>
</dbReference>
<evidence type="ECO:0000256" key="2">
    <source>
        <dbReference type="ARBA" id="ARBA00022737"/>
    </source>
</evidence>
<evidence type="ECO:0000256" key="3">
    <source>
        <dbReference type="PROSITE-ProRule" id="PRU00221"/>
    </source>
</evidence>
<dbReference type="InterPro" id="IPR006594">
    <property type="entry name" value="LisH"/>
</dbReference>
<evidence type="ECO:0000256" key="1">
    <source>
        <dbReference type="ARBA" id="ARBA00022574"/>
    </source>
</evidence>
<keyword evidence="1 3" id="KW-0853">WD repeat</keyword>
<name>A0A7S2RVI8_9STRA</name>
<dbReference type="AlphaFoldDB" id="A0A7S2RVI8"/>
<dbReference type="InterPro" id="IPR015943">
    <property type="entry name" value="WD40/YVTN_repeat-like_dom_sf"/>
</dbReference>
<evidence type="ECO:0000313" key="6">
    <source>
        <dbReference type="EMBL" id="CAD9682004.1"/>
    </source>
</evidence>
<dbReference type="PROSITE" id="PS50294">
    <property type="entry name" value="WD_REPEATS_REGION"/>
    <property type="match status" value="2"/>
</dbReference>
<accession>A0A7S2RVI8</accession>
<evidence type="ECO:0000313" key="5">
    <source>
        <dbReference type="EMBL" id="CAD9682003.1"/>
    </source>
</evidence>
<protein>
    <submittedName>
        <fullName evidence="6">Uncharacterized protein</fullName>
    </submittedName>
</protein>
<dbReference type="InterPro" id="IPR051350">
    <property type="entry name" value="WD_repeat-ST_regulator"/>
</dbReference>
<dbReference type="PROSITE" id="PS50082">
    <property type="entry name" value="WD_REPEATS_2"/>
    <property type="match status" value="2"/>
</dbReference>
<dbReference type="InterPro" id="IPR036322">
    <property type="entry name" value="WD40_repeat_dom_sf"/>
</dbReference>
<gene>
    <name evidence="5" type="ORF">QSP1433_LOCUS7518</name>
    <name evidence="6" type="ORF">QSP1433_LOCUS7519</name>
</gene>
<dbReference type="PANTHER" id="PTHR22838:SF0">
    <property type="entry name" value="WD REPEAT-CONTAINING PROTEIN 26"/>
    <property type="match status" value="1"/>
</dbReference>
<keyword evidence="2" id="KW-0677">Repeat</keyword>
<dbReference type="Pfam" id="PF23627">
    <property type="entry name" value="LisH_WDR26"/>
    <property type="match status" value="1"/>
</dbReference>
<organism evidence="6">
    <name type="scientific">Mucochytrium quahogii</name>
    <dbReference type="NCBI Taxonomy" id="96639"/>
    <lineage>
        <taxon>Eukaryota</taxon>
        <taxon>Sar</taxon>
        <taxon>Stramenopiles</taxon>
        <taxon>Bigyra</taxon>
        <taxon>Labyrinthulomycetes</taxon>
        <taxon>Thraustochytrida</taxon>
        <taxon>Thraustochytriidae</taxon>
        <taxon>Mucochytrium</taxon>
    </lineage>
</organism>
<feature type="compositionally biased region" description="Polar residues" evidence="4">
    <location>
        <begin position="43"/>
        <end position="53"/>
    </location>
</feature>
<dbReference type="SMART" id="SM00320">
    <property type="entry name" value="WD40"/>
    <property type="match status" value="7"/>
</dbReference>
<evidence type="ECO:0000256" key="4">
    <source>
        <dbReference type="SAM" id="MobiDB-lite"/>
    </source>
</evidence>
<reference evidence="6" key="1">
    <citation type="submission" date="2021-01" db="EMBL/GenBank/DDBJ databases">
        <authorList>
            <person name="Corre E."/>
            <person name="Pelletier E."/>
            <person name="Niang G."/>
            <person name="Scheremetjew M."/>
            <person name="Finn R."/>
            <person name="Kale V."/>
            <person name="Holt S."/>
            <person name="Cochrane G."/>
            <person name="Meng A."/>
            <person name="Brown T."/>
            <person name="Cohen L."/>
        </authorList>
    </citation>
    <scope>NUCLEOTIDE SEQUENCE</scope>
    <source>
        <strain evidence="6">NY070348D</strain>
    </source>
</reference>
<proteinExistence type="predicted"/>
<dbReference type="EMBL" id="HBHK01011943">
    <property type="protein sequence ID" value="CAD9682004.1"/>
    <property type="molecule type" value="Transcribed_RNA"/>
</dbReference>
<feature type="repeat" description="WD" evidence="3">
    <location>
        <begin position="422"/>
        <end position="455"/>
    </location>
</feature>
<dbReference type="SUPFAM" id="SSF50978">
    <property type="entry name" value="WD40 repeat-like"/>
    <property type="match status" value="1"/>
</dbReference>
<dbReference type="Gene3D" id="2.130.10.10">
    <property type="entry name" value="YVTN repeat-like/Quinoprotein amine dehydrogenase"/>
    <property type="match status" value="2"/>
</dbReference>